<name>A0A7G6WZJ4_9ACTN</name>
<dbReference type="RefSeq" id="WP_185448688.1">
    <property type="nucleotide sequence ID" value="NZ_CP043661.1"/>
</dbReference>
<dbReference type="KEGG" id="kqi:F1D05_17645"/>
<proteinExistence type="predicted"/>
<feature type="region of interest" description="Disordered" evidence="1">
    <location>
        <begin position="49"/>
        <end position="69"/>
    </location>
</feature>
<evidence type="ECO:0000313" key="3">
    <source>
        <dbReference type="Proteomes" id="UP000515563"/>
    </source>
</evidence>
<accession>A0A7G6WZJ4</accession>
<feature type="compositionally biased region" description="Basic and acidic residues" evidence="1">
    <location>
        <begin position="57"/>
        <end position="69"/>
    </location>
</feature>
<evidence type="ECO:0000256" key="1">
    <source>
        <dbReference type="SAM" id="MobiDB-lite"/>
    </source>
</evidence>
<dbReference type="EMBL" id="CP043661">
    <property type="protein sequence ID" value="QNE19409.1"/>
    <property type="molecule type" value="Genomic_DNA"/>
</dbReference>
<gene>
    <name evidence="2" type="ORF">F1D05_17645</name>
</gene>
<organism evidence="2 3">
    <name type="scientific">Kribbella qitaiheensis</name>
    <dbReference type="NCBI Taxonomy" id="1544730"/>
    <lineage>
        <taxon>Bacteria</taxon>
        <taxon>Bacillati</taxon>
        <taxon>Actinomycetota</taxon>
        <taxon>Actinomycetes</taxon>
        <taxon>Propionibacteriales</taxon>
        <taxon>Kribbellaceae</taxon>
        <taxon>Kribbella</taxon>
    </lineage>
</organism>
<dbReference type="AlphaFoldDB" id="A0A7G6WZJ4"/>
<dbReference type="Proteomes" id="UP000515563">
    <property type="component" value="Chromosome"/>
</dbReference>
<reference evidence="3" key="1">
    <citation type="submission" date="2019-09" db="EMBL/GenBank/DDBJ databases">
        <title>Antimicrobial potential of Antarctic Bacteria.</title>
        <authorList>
            <person name="Benaud N."/>
            <person name="Edwards R.J."/>
            <person name="Ferrari B.C."/>
        </authorList>
    </citation>
    <scope>NUCLEOTIDE SEQUENCE [LARGE SCALE GENOMIC DNA]</scope>
    <source>
        <strain evidence="3">SPB151</strain>
    </source>
</reference>
<sequence>MGETSNSGTAALADELAELERTRLRSLVAADVATADKLHTADVRLAGPVVPGNGSDRTARREHAWWAMR</sequence>
<protein>
    <submittedName>
        <fullName evidence="2">Uncharacterized protein</fullName>
    </submittedName>
</protein>
<evidence type="ECO:0000313" key="2">
    <source>
        <dbReference type="EMBL" id="QNE19409.1"/>
    </source>
</evidence>
<reference evidence="2 3" key="2">
    <citation type="journal article" date="2020" name="Microbiol. Resour. Announc.">
        <title>Antarctic desert soil bacteria exhibit high novel natural product potential, evaluated through long-read genome sequencing and comparative genomics.</title>
        <authorList>
            <person name="Benaud N."/>
            <person name="Edwards R.J."/>
            <person name="Amos T.G."/>
            <person name="D'Agostino P.M."/>
            <person name="Gutierrez-Chavez C."/>
            <person name="Montgomery K."/>
            <person name="Nicetic I."/>
            <person name="Ferrari B.C."/>
        </authorList>
    </citation>
    <scope>NUCLEOTIDE SEQUENCE [LARGE SCALE GENOMIC DNA]</scope>
    <source>
        <strain evidence="2 3">SPB151</strain>
    </source>
</reference>
<keyword evidence="3" id="KW-1185">Reference proteome</keyword>